<accession>B5U8N7</accession>
<feature type="chain" id="PRO_5002838637" evidence="1">
    <location>
        <begin position="17"/>
        <end position="154"/>
    </location>
</feature>
<keyword evidence="5" id="KW-1267">Proteomics identification</keyword>
<sequence length="154" mass="17231">MLIILALFCFGAFANAELVCKKTFTETCVETCNCSTTDIPLYTETYTKDWWYAKRDEAVKESGFPEASGTIGYTMLYDRKTCSASTECLFTSTGDKSRISNSTLVIVTADKKVAEFPAYFLPREDLSFPDVDCVLDKYHYKGSEIVSAGCLQVY</sequence>
<evidence type="ECO:0000313" key="4">
    <source>
        <dbReference type="WormBase" id="C08E8.11"/>
    </source>
</evidence>
<keyword evidence="1" id="KW-0732">Signal</keyword>
<proteinExistence type="evidence at protein level"/>
<dbReference type="AGR" id="WB:WBGene00119201"/>
<dbReference type="Proteomes" id="UP000001940">
    <property type="component" value="Chromosome V"/>
</dbReference>
<dbReference type="WormBase" id="C08E8.11">
    <property type="protein sequence ID" value="CE42985"/>
    <property type="gene ID" value="WBGene00119201"/>
</dbReference>
<feature type="signal peptide" evidence="1">
    <location>
        <begin position="1"/>
        <end position="16"/>
    </location>
</feature>
<organism evidence="2 3">
    <name type="scientific">Caenorhabditis elegans</name>
    <dbReference type="NCBI Taxonomy" id="6239"/>
    <lineage>
        <taxon>Eukaryota</taxon>
        <taxon>Metazoa</taxon>
        <taxon>Ecdysozoa</taxon>
        <taxon>Nematoda</taxon>
        <taxon>Chromadorea</taxon>
        <taxon>Rhabditida</taxon>
        <taxon>Rhabditina</taxon>
        <taxon>Rhabditomorpha</taxon>
        <taxon>Rhabditoidea</taxon>
        <taxon>Rhabditidae</taxon>
        <taxon>Peloderinae</taxon>
        <taxon>Caenorhabditis</taxon>
    </lineage>
</organism>
<evidence type="ECO:0000256" key="1">
    <source>
        <dbReference type="SAM" id="SignalP"/>
    </source>
</evidence>
<dbReference type="PeptideAtlas" id="B5U8N7"/>
<evidence type="ECO:0000313" key="3">
    <source>
        <dbReference type="Proteomes" id="UP000001940"/>
    </source>
</evidence>
<protein>
    <submittedName>
        <fullName evidence="2">Salivary lipocalin</fullName>
    </submittedName>
</protein>
<dbReference type="CTD" id="7040196"/>
<dbReference type="AlphaFoldDB" id="B5U8N7"/>
<dbReference type="HOGENOM" id="CLU_1705845_0_0_1"/>
<keyword evidence="3" id="KW-1185">Reference proteome</keyword>
<dbReference type="EMBL" id="BX284605">
    <property type="protein sequence ID" value="CAR64654.1"/>
    <property type="molecule type" value="Genomic_DNA"/>
</dbReference>
<dbReference type="GeneID" id="7040196"/>
<dbReference type="KEGG" id="cel:CELE_C08E8.11"/>
<dbReference type="InParanoid" id="B5U8N7"/>
<gene>
    <name evidence="2 4" type="ORF">C08E8.11</name>
    <name evidence="2" type="ORF">CELE_C08E8.11</name>
</gene>
<dbReference type="RefSeq" id="NP_001129878.1">
    <property type="nucleotide sequence ID" value="NM_001136406.3"/>
</dbReference>
<dbReference type="Bgee" id="WBGene00119201">
    <property type="expression patterns" value="Expressed in adult organism and 1 other cell type or tissue"/>
</dbReference>
<evidence type="ECO:0007829" key="5">
    <source>
        <dbReference type="PeptideAtlas" id="B5U8N7"/>
    </source>
</evidence>
<dbReference type="PaxDb" id="6239-C08E8.11"/>
<reference evidence="2 3" key="1">
    <citation type="journal article" date="1998" name="Science">
        <title>Genome sequence of the nematode C. elegans: a platform for investigating biology.</title>
        <authorList>
            <consortium name="The C. elegans sequencing consortium"/>
            <person name="Sulson J.E."/>
            <person name="Waterston R."/>
        </authorList>
    </citation>
    <scope>NUCLEOTIDE SEQUENCE [LARGE SCALE GENOMIC DNA]</scope>
    <source>
        <strain evidence="2 3">Bristol N2</strain>
    </source>
</reference>
<evidence type="ECO:0000313" key="2">
    <source>
        <dbReference type="EMBL" id="CAR64654.1"/>
    </source>
</evidence>
<name>B5U8N7_CAEEL</name>